<evidence type="ECO:0000313" key="2">
    <source>
        <dbReference type="EMBL" id="KAJ8891136.1"/>
    </source>
</evidence>
<feature type="compositionally biased region" description="Polar residues" evidence="1">
    <location>
        <begin position="310"/>
        <end position="319"/>
    </location>
</feature>
<dbReference type="EMBL" id="JARBHB010000003">
    <property type="protein sequence ID" value="KAJ8891136.1"/>
    <property type="molecule type" value="Genomic_DNA"/>
</dbReference>
<protein>
    <submittedName>
        <fullName evidence="2">Uncharacterized protein</fullName>
    </submittedName>
</protein>
<feature type="compositionally biased region" description="Basic residues" evidence="1">
    <location>
        <begin position="349"/>
        <end position="359"/>
    </location>
</feature>
<proteinExistence type="predicted"/>
<reference evidence="2 3" key="1">
    <citation type="submission" date="2023-02" db="EMBL/GenBank/DDBJ databases">
        <title>LHISI_Scaffold_Assembly.</title>
        <authorList>
            <person name="Stuart O.P."/>
            <person name="Cleave R."/>
            <person name="Magrath M.J.L."/>
            <person name="Mikheyev A.S."/>
        </authorList>
    </citation>
    <scope>NUCLEOTIDE SEQUENCE [LARGE SCALE GENOMIC DNA]</scope>
    <source>
        <strain evidence="2">Daus_M_001</strain>
        <tissue evidence="2">Leg muscle</tissue>
    </source>
</reference>
<comment type="caution">
    <text evidence="2">The sequence shown here is derived from an EMBL/GenBank/DDBJ whole genome shotgun (WGS) entry which is preliminary data.</text>
</comment>
<feature type="compositionally biased region" description="Basic and acidic residues" evidence="1">
    <location>
        <begin position="175"/>
        <end position="186"/>
    </location>
</feature>
<feature type="region of interest" description="Disordered" evidence="1">
    <location>
        <begin position="305"/>
        <end position="359"/>
    </location>
</feature>
<accession>A0ABQ9I3C0</accession>
<feature type="region of interest" description="Disordered" evidence="1">
    <location>
        <begin position="164"/>
        <end position="194"/>
    </location>
</feature>
<dbReference type="Proteomes" id="UP001159363">
    <property type="component" value="Chromosome 3"/>
</dbReference>
<organism evidence="2 3">
    <name type="scientific">Dryococelus australis</name>
    <dbReference type="NCBI Taxonomy" id="614101"/>
    <lineage>
        <taxon>Eukaryota</taxon>
        <taxon>Metazoa</taxon>
        <taxon>Ecdysozoa</taxon>
        <taxon>Arthropoda</taxon>
        <taxon>Hexapoda</taxon>
        <taxon>Insecta</taxon>
        <taxon>Pterygota</taxon>
        <taxon>Neoptera</taxon>
        <taxon>Polyneoptera</taxon>
        <taxon>Phasmatodea</taxon>
        <taxon>Verophasmatodea</taxon>
        <taxon>Anareolatae</taxon>
        <taxon>Phasmatidae</taxon>
        <taxon>Eurycanthinae</taxon>
        <taxon>Dryococelus</taxon>
    </lineage>
</organism>
<evidence type="ECO:0000256" key="1">
    <source>
        <dbReference type="SAM" id="MobiDB-lite"/>
    </source>
</evidence>
<evidence type="ECO:0000313" key="3">
    <source>
        <dbReference type="Proteomes" id="UP001159363"/>
    </source>
</evidence>
<sequence>MVPVIVRVCGLPVETSFHNQFSCPNVELLSANATIVNQLDMDLRFERLDCTIVCANMPISVAHWLPAVPVEGDDWPSVIQEVPYITFVCQENCTNTSFVTNPEETDPESNLNLIEISVQTLQIDTNALSRSAAFFVFPPSAGEILRNTGNLPPAGTTAITVQRREHARVSNTRRGTREAGRHEGKSHSPSSSRVPAARLIIARPQLGRWSSQTATQALHKYPLRYHFDTYARTYLAVICTVGCSTVKKALSHNYRLAPRKVGNDEGKVVKLREIRVALNNEVLRADGGEMSNAGVQGRGKWEIPEKTSRPAASSGTIPTCKNPKQIRPGFEPGSQRRDTSRRLTAQPPRPRKGTVHHKASVPCPPCGQSVIFIRGTVHHKASVPCPPCGQSVIFIRGTVHHKASVPCPPCGQSVIFIRGTVHHKASVPCPPCGQSVMWNSLQLLDINAVLAKEVESWSNDLAKVGDKVNPSGEPEPLRWGRMRVEMLHNITVISAVGLASQKGIRFLNDGITGRKTSDSELLYCARQIPVFLSSRSSLSLCKYRPVFQFFCFGVIHILYASGHIFHESDVSCLEMSFRCRLIRPSSQSDAMPVLIPSYNQSEKEYAHIKVKVTSTTFRLCAFIYSLTEYLPLVHNPAESVGRADI</sequence>
<name>A0ABQ9I3C0_9NEOP</name>
<keyword evidence="3" id="KW-1185">Reference proteome</keyword>
<gene>
    <name evidence="2" type="ORF">PR048_010650</name>
</gene>